<name>A0A8J6AXD9_9EUKA</name>
<dbReference type="AlphaFoldDB" id="A0A8J6AXD9"/>
<keyword evidence="1" id="KW-0472">Membrane</keyword>
<dbReference type="EMBL" id="JAHDYR010000020">
    <property type="protein sequence ID" value="KAG9393885.1"/>
    <property type="molecule type" value="Genomic_DNA"/>
</dbReference>
<keyword evidence="3" id="KW-1185">Reference proteome</keyword>
<gene>
    <name evidence="2" type="ORF">J8273_4749</name>
</gene>
<feature type="transmembrane region" description="Helical" evidence="1">
    <location>
        <begin position="108"/>
        <end position="132"/>
    </location>
</feature>
<keyword evidence="1" id="KW-0812">Transmembrane</keyword>
<evidence type="ECO:0000313" key="3">
    <source>
        <dbReference type="Proteomes" id="UP000717585"/>
    </source>
</evidence>
<accession>A0A8J6AXD9</accession>
<dbReference type="Proteomes" id="UP000717585">
    <property type="component" value="Unassembled WGS sequence"/>
</dbReference>
<organism evidence="2 3">
    <name type="scientific">Carpediemonas membranifera</name>
    <dbReference type="NCBI Taxonomy" id="201153"/>
    <lineage>
        <taxon>Eukaryota</taxon>
        <taxon>Metamonada</taxon>
        <taxon>Carpediemonas-like organisms</taxon>
        <taxon>Carpediemonas</taxon>
    </lineage>
</organism>
<comment type="caution">
    <text evidence="2">The sequence shown here is derived from an EMBL/GenBank/DDBJ whole genome shotgun (WGS) entry which is preliminary data.</text>
</comment>
<reference evidence="2" key="1">
    <citation type="submission" date="2021-05" db="EMBL/GenBank/DDBJ databases">
        <title>A free-living protist that lacks canonical eukaryotic 1 DNA replication and segregation systems.</title>
        <authorList>
            <person name="Salas-Leiva D.E."/>
            <person name="Tromer E.C."/>
            <person name="Curtis B.A."/>
            <person name="Jerlstrom-Hultqvist J."/>
            <person name="Kolisko M."/>
            <person name="Yi Z."/>
            <person name="Salas-Leiva J.S."/>
            <person name="Gallot-Lavallee L."/>
            <person name="Kops G.J.P.L."/>
            <person name="Archibald J.M."/>
            <person name="Simpson A.G.B."/>
            <person name="Roger A.J."/>
        </authorList>
    </citation>
    <scope>NUCLEOTIDE SEQUENCE</scope>
    <source>
        <strain evidence="2">BICM</strain>
    </source>
</reference>
<feature type="transmembrane region" description="Helical" evidence="1">
    <location>
        <begin position="25"/>
        <end position="48"/>
    </location>
</feature>
<keyword evidence="1" id="KW-1133">Transmembrane helix</keyword>
<evidence type="ECO:0000256" key="1">
    <source>
        <dbReference type="SAM" id="Phobius"/>
    </source>
</evidence>
<evidence type="ECO:0000313" key="2">
    <source>
        <dbReference type="EMBL" id="KAG9393885.1"/>
    </source>
</evidence>
<sequence length="229" mass="25642">MLTSLNLSSMGSALIAFLMSNGTPLWAVVLFPLIWLEFMQISMTYFVFQKKAKVLDMKRTIDNLRTAKDNIINSSDTFVQKSKIERQIIKFDKQLDELKKKTRKANTLAMLVTFIVGNVMQALLLAVLLFSVDPDSRAVFVFPATSTYVAVPAVVKRVFAYKCDTPITPETRLVVGLVAFFVLCKHTVGLALRFLRPPQMESGNGALAQAKALYKLYSMTRSMAKVKAE</sequence>
<feature type="transmembrane region" description="Helical" evidence="1">
    <location>
        <begin position="138"/>
        <end position="159"/>
    </location>
</feature>
<feature type="transmembrane region" description="Helical" evidence="1">
    <location>
        <begin position="171"/>
        <end position="195"/>
    </location>
</feature>
<protein>
    <submittedName>
        <fullName evidence="2">Uncharacterized protein</fullName>
    </submittedName>
</protein>
<proteinExistence type="predicted"/>